<accession>A0A5B8HW69</accession>
<dbReference type="EMBL" id="MK250090">
    <property type="protein sequence ID" value="QDY52319.1"/>
    <property type="molecule type" value="Genomic_DNA"/>
</dbReference>
<name>A0A5B8HW69_9VIRU</name>
<gene>
    <name evidence="1" type="ORF">6_31</name>
</gene>
<evidence type="ECO:0000313" key="1">
    <source>
        <dbReference type="EMBL" id="QDY52319.1"/>
    </source>
</evidence>
<sequence length="229" mass="27274">MKVKDVDIIIIAGGKCGSTTLLKTFQQSGFKTIKTHSRSCFINQFGYDGLNELIKSSSNNKKLFIIDSYRTPIERKISSFFENIDTHNYRNKSCGELIKIFNKDYINTIEEYHYINILMKEYHIEPFSKFNFNDRFVMEKSGNIYFIKILFKDIANWGDILSNIFQKKINIYSGNLTKNKSISKLYEEFKLNYKFSDFYIKNILKKDKQFQIFNTQEEQEKYISKWKNN</sequence>
<organism evidence="1">
    <name type="scientific">Mimiviridae sp. ChoanoV1</name>
    <dbReference type="NCBI Taxonomy" id="2596887"/>
    <lineage>
        <taxon>Viruses</taxon>
        <taxon>Varidnaviria</taxon>
        <taxon>Bamfordvirae</taxon>
        <taxon>Nucleocytoviricota</taxon>
        <taxon>Megaviricetes</taxon>
        <taxon>Imitervirales</taxon>
        <taxon>Schizomimiviridae</taxon>
    </lineage>
</organism>
<proteinExistence type="predicted"/>
<reference evidence="1" key="1">
    <citation type="submission" date="2018-11" db="EMBL/GenBank/DDBJ databases">
        <title>A distinct lineage of giant viruses engineers rhodopsin photosystems in predatory marine eukaryotes.</title>
        <authorList>
            <person name="Needham D.M."/>
            <person name="Yoshizawa S."/>
            <person name="Hosaka T."/>
            <person name="Poirier C."/>
            <person name="Choi C.-J."/>
            <person name="Hehenberger E."/>
            <person name="Irwin N.A.T."/>
            <person name="Wilken S."/>
            <person name="Yung C.-M."/>
            <person name="Bachy C."/>
            <person name="Kurihara R."/>
            <person name="Nakajima Y."/>
            <person name="Kojima K."/>
            <person name="Kimura-Someya T."/>
            <person name="Leonard G."/>
            <person name="Malmstrom R.R."/>
            <person name="Mende D."/>
            <person name="Olson D.K."/>
            <person name="Sudo Y."/>
            <person name="Sudek S."/>
            <person name="Richards T.A."/>
            <person name="DeLong E.F."/>
            <person name="Keeling P.J."/>
            <person name="Santoro A.E."/>
            <person name="Shirouzu M."/>
            <person name="Iwasaki W."/>
            <person name="Worden A.Z."/>
        </authorList>
    </citation>
    <scope>NUCLEOTIDE SEQUENCE</scope>
</reference>
<protein>
    <submittedName>
        <fullName evidence="1">Uncharacterized protein</fullName>
    </submittedName>
</protein>